<reference evidence="1 2" key="1">
    <citation type="journal article" date="2015" name="Nature">
        <title>rRNA introns, odd ribosomes, and small enigmatic genomes across a large radiation of phyla.</title>
        <authorList>
            <person name="Brown C.T."/>
            <person name="Hug L.A."/>
            <person name="Thomas B.C."/>
            <person name="Sharon I."/>
            <person name="Castelle C.J."/>
            <person name="Singh A."/>
            <person name="Wilkins M.J."/>
            <person name="Williams K.H."/>
            <person name="Banfield J.F."/>
        </authorList>
    </citation>
    <scope>NUCLEOTIDE SEQUENCE [LARGE SCALE GENOMIC DNA]</scope>
</reference>
<proteinExistence type="predicted"/>
<accession>A0A0G1ZY08</accession>
<comment type="caution">
    <text evidence="1">The sequence shown here is derived from an EMBL/GenBank/DDBJ whole genome shotgun (WGS) entry which is preliminary data.</text>
</comment>
<gene>
    <name evidence="1" type="ORF">UY77_C0001G0007</name>
</gene>
<evidence type="ECO:0000313" key="2">
    <source>
        <dbReference type="Proteomes" id="UP000034711"/>
    </source>
</evidence>
<dbReference type="Proteomes" id="UP000034711">
    <property type="component" value="Unassembled WGS sequence"/>
</dbReference>
<dbReference type="EMBL" id="LCRI01000001">
    <property type="protein sequence ID" value="KKW33312.1"/>
    <property type="molecule type" value="Genomic_DNA"/>
</dbReference>
<name>A0A0G1ZY08_9BACT</name>
<dbReference type="AlphaFoldDB" id="A0A0G1ZY08"/>
<evidence type="ECO:0000313" key="1">
    <source>
        <dbReference type="EMBL" id="KKW33312.1"/>
    </source>
</evidence>
<protein>
    <submittedName>
        <fullName evidence="1">Uncharacterized protein</fullName>
    </submittedName>
</protein>
<sequence>MHEIINDAVDVEVTFSSNHVAPRRMRWNERNYEIRTVNLVHSAMEGMKRVFYFSVSDLTNYFKLRLDTDLLEWRLVEIYSDG</sequence>
<organism evidence="1 2">
    <name type="scientific">Candidatus Uhrbacteria bacterium GW2011_GWA2_53_10</name>
    <dbReference type="NCBI Taxonomy" id="1618980"/>
    <lineage>
        <taxon>Bacteria</taxon>
        <taxon>Candidatus Uhriibacteriota</taxon>
    </lineage>
</organism>